<dbReference type="EMBL" id="BLWD01000002">
    <property type="protein sequence ID" value="GFN09254.1"/>
    <property type="molecule type" value="Genomic_DNA"/>
</dbReference>
<evidence type="ECO:0000313" key="3">
    <source>
        <dbReference type="Proteomes" id="UP000498740"/>
    </source>
</evidence>
<protein>
    <submittedName>
        <fullName evidence="2">Uncharacterized protein</fullName>
    </submittedName>
</protein>
<reference evidence="2 3" key="1">
    <citation type="submission" date="2020-05" db="EMBL/GenBank/DDBJ databases">
        <title>Whole genome shotgun sequence of Streptomyces microflavus NBRC 13062.</title>
        <authorList>
            <person name="Komaki H."/>
            <person name="Tamura T."/>
        </authorList>
    </citation>
    <scope>NUCLEOTIDE SEQUENCE [LARGE SCALE GENOMIC DNA]</scope>
    <source>
        <strain evidence="2 3">NBRC 13062</strain>
    </source>
</reference>
<dbReference type="Proteomes" id="UP000498740">
    <property type="component" value="Unassembled WGS sequence"/>
</dbReference>
<dbReference type="AlphaFoldDB" id="A0A7J0D4Y2"/>
<feature type="region of interest" description="Disordered" evidence="1">
    <location>
        <begin position="1"/>
        <end position="79"/>
    </location>
</feature>
<proteinExistence type="predicted"/>
<evidence type="ECO:0000256" key="1">
    <source>
        <dbReference type="SAM" id="MobiDB-lite"/>
    </source>
</evidence>
<name>A0A7J0D4Y2_STRMI</name>
<evidence type="ECO:0000313" key="2">
    <source>
        <dbReference type="EMBL" id="GFN09254.1"/>
    </source>
</evidence>
<accession>A0A7J0D4Y2</accession>
<sequence>MPGPIRTSTITSAGKSGPSRIASPAKYKIRHSRTGSLPPWEAGQRQAPGPHRNRPATLNDKLKAGGARKPNSALDAGQRRVSAGWEAQAEAAAFSWCAR</sequence>
<gene>
    <name evidence="2" type="ORF">Smic_78100</name>
</gene>
<comment type="caution">
    <text evidence="2">The sequence shown here is derived from an EMBL/GenBank/DDBJ whole genome shotgun (WGS) entry which is preliminary data.</text>
</comment>
<feature type="compositionally biased region" description="Polar residues" evidence="1">
    <location>
        <begin position="1"/>
        <end position="14"/>
    </location>
</feature>
<organism evidence="2 3">
    <name type="scientific">Streptomyces microflavus</name>
    <name type="common">Streptomyces lipmanii</name>
    <dbReference type="NCBI Taxonomy" id="1919"/>
    <lineage>
        <taxon>Bacteria</taxon>
        <taxon>Bacillati</taxon>
        <taxon>Actinomycetota</taxon>
        <taxon>Actinomycetes</taxon>
        <taxon>Kitasatosporales</taxon>
        <taxon>Streptomycetaceae</taxon>
        <taxon>Streptomyces</taxon>
    </lineage>
</organism>